<name>A0A6N2FU73_9BACI</name>
<organism evidence="1 2">
    <name type="scientific">Bacillus paralicheniformis</name>
    <dbReference type="NCBI Taxonomy" id="1648923"/>
    <lineage>
        <taxon>Bacteria</taxon>
        <taxon>Bacillati</taxon>
        <taxon>Bacillota</taxon>
        <taxon>Bacilli</taxon>
        <taxon>Bacillales</taxon>
        <taxon>Bacillaceae</taxon>
        <taxon>Bacillus</taxon>
    </lineage>
</organism>
<evidence type="ECO:0000313" key="2">
    <source>
        <dbReference type="Proteomes" id="UP000185604"/>
    </source>
</evidence>
<sequence>MKQSMKRSKKPRAVGFPRLIDGILMLKNFFFKSLNVRI</sequence>
<dbReference type="EMBL" id="LKPO01000026">
    <property type="protein sequence ID" value="OLF87533.1"/>
    <property type="molecule type" value="Genomic_DNA"/>
</dbReference>
<gene>
    <name evidence="1" type="ORF">B4121_3985</name>
</gene>
<dbReference type="Proteomes" id="UP000185604">
    <property type="component" value="Unassembled WGS sequence"/>
</dbReference>
<accession>A0A6N2FU73</accession>
<protein>
    <submittedName>
        <fullName evidence="1">Uncharacterized protein</fullName>
    </submittedName>
</protein>
<dbReference type="AlphaFoldDB" id="A0A6N2FU73"/>
<reference evidence="1 2" key="1">
    <citation type="journal article" date="2016" name="Front. Microbiol.">
        <title>High-Level Heat Resistance of Spores of Bacillus amyloliquefaciens and Bacillus licheniformis Results from the Presence of a spoVA Operon in a Tn1546 Transposon.</title>
        <authorList>
            <person name="Berendsen E.M."/>
            <person name="Koning R.A."/>
            <person name="Boekhorst J."/>
            <person name="de Jong A."/>
            <person name="Kuipers O.P."/>
            <person name="Wells-Bennik M.H."/>
        </authorList>
    </citation>
    <scope>NUCLEOTIDE SEQUENCE [LARGE SCALE GENOMIC DNA]</scope>
    <source>
        <strain evidence="1 2">B4121</strain>
    </source>
</reference>
<comment type="caution">
    <text evidence="1">The sequence shown here is derived from an EMBL/GenBank/DDBJ whole genome shotgun (WGS) entry which is preliminary data.</text>
</comment>
<proteinExistence type="predicted"/>
<evidence type="ECO:0000313" key="1">
    <source>
        <dbReference type="EMBL" id="OLF87533.1"/>
    </source>
</evidence>